<evidence type="ECO:0000256" key="9">
    <source>
        <dbReference type="ARBA" id="ARBA00023027"/>
    </source>
</evidence>
<dbReference type="InterPro" id="IPR002187">
    <property type="entry name" value="N-reg_PII"/>
</dbReference>
<dbReference type="PROSITE" id="PS00638">
    <property type="entry name" value="PII_GLNB_CTER"/>
    <property type="match status" value="1"/>
</dbReference>
<dbReference type="NCBIfam" id="NF010588">
    <property type="entry name" value="PRK13981.1"/>
    <property type="match status" value="1"/>
</dbReference>
<protein>
    <recommendedName>
        <fullName evidence="4 11">Glutamine-dependent NAD(+) synthetase</fullName>
        <ecNumber evidence="3 11">6.3.5.1</ecNumber>
    </recommendedName>
    <alternativeName>
        <fullName evidence="10 11">NAD(+) synthase [glutamine-hydrolyzing]</fullName>
    </alternativeName>
</protein>
<dbReference type="InterPro" id="IPR017918">
    <property type="entry name" value="N-reg_PII_CS"/>
</dbReference>
<evidence type="ECO:0000256" key="5">
    <source>
        <dbReference type="ARBA" id="ARBA00022553"/>
    </source>
</evidence>
<dbReference type="GO" id="GO:0003952">
    <property type="term" value="F:NAD+ synthase (glutamine-hydrolyzing) activity"/>
    <property type="evidence" value="ECO:0007669"/>
    <property type="project" value="UniProtKB-UniRule"/>
</dbReference>
<dbReference type="InterPro" id="IPR011322">
    <property type="entry name" value="N-reg_PII-like_a/b"/>
</dbReference>
<dbReference type="CDD" id="cd07570">
    <property type="entry name" value="GAT_Gln-NAD-synth"/>
    <property type="match status" value="1"/>
</dbReference>
<name>A0A7R8WJ59_9CRUS</name>
<dbReference type="InterPro" id="IPR022310">
    <property type="entry name" value="NAD/GMP_synthase"/>
</dbReference>
<evidence type="ECO:0000256" key="8">
    <source>
        <dbReference type="ARBA" id="ARBA00022840"/>
    </source>
</evidence>
<evidence type="ECO:0000313" key="13">
    <source>
        <dbReference type="EMBL" id="CAD7231887.1"/>
    </source>
</evidence>
<dbReference type="SUPFAM" id="SSF54913">
    <property type="entry name" value="GlnB-like"/>
    <property type="match status" value="1"/>
</dbReference>
<dbReference type="PIRSF" id="PIRSF006630">
    <property type="entry name" value="NADS_GAT"/>
    <property type="match status" value="1"/>
</dbReference>
<dbReference type="GO" id="GO:0004359">
    <property type="term" value="F:glutaminase activity"/>
    <property type="evidence" value="ECO:0007669"/>
    <property type="project" value="InterPro"/>
</dbReference>
<dbReference type="InterPro" id="IPR015867">
    <property type="entry name" value="N-reg_PII/ATP_PRibTrfase_C"/>
</dbReference>
<dbReference type="GO" id="GO:0005737">
    <property type="term" value="C:cytoplasm"/>
    <property type="evidence" value="ECO:0007669"/>
    <property type="project" value="InterPro"/>
</dbReference>
<dbReference type="CDD" id="cd00553">
    <property type="entry name" value="NAD_synthase"/>
    <property type="match status" value="1"/>
</dbReference>
<dbReference type="PROSITE" id="PS00496">
    <property type="entry name" value="PII_GLNB_UMP"/>
    <property type="match status" value="1"/>
</dbReference>
<evidence type="ECO:0000256" key="7">
    <source>
        <dbReference type="ARBA" id="ARBA00022741"/>
    </source>
</evidence>
<sequence>MSSTLKVALAQIDLMVGDVDANVSKVIVFAQRARDELQADLVVFPELTLTGYPPEDLLMRRSFLGWVDQGLKQVCAAVQGIDVILGLPLCGDDGLHNGAAVIRDGEVIASYYKHLLPNYSVFDEKRYFTPGHEACVYDCKGTKVGLTLCEDIWQPGPAAASAAAGADILINLNASPYHRKKQVERMMVLDQRVVELGLPIVYVNCVGGQDELVFDGQSMVVASDGLPVLMAPPFEENLSVVTIDAQMKGEAWEPRQGDEELAVFYKALVTGVRDYVNKNGFPGVLLGLSGGIDSALTLAIAVDALGADRVNAVMMPSRYTADMSQDDAAEQARLMGVDYRSIPIKPAFDAFLQMLAPSFEGLPVDSTEENIQARCRGILLMALSNKSGRMVLTTGNKSEMSVGYATLYGDMAGGFAPLKDVSKLMVYALSRYRNTLSPVIPERVITRPPSAELSEDQKDSDSLPEYEVLDPILERFIELDESVDDIIAAGFDAHEEYRQMKKIEAIVKPFKLDDVREALTEVGFSGMTVTEVKGFGRQKGHTELYRGAEYVVDFLPKVKLEIVVDDASVDACLEAIQSAARTGKIGDGKIFVSTVEQAIRIRTGERDNEAV</sequence>
<dbReference type="InterPro" id="IPR014445">
    <property type="entry name" value="Gln-dep_NAD_synthase"/>
</dbReference>
<proteinExistence type="inferred from homology"/>
<dbReference type="InterPro" id="IPR002332">
    <property type="entry name" value="N-reg_PII_urydylation_site"/>
</dbReference>
<dbReference type="PRINTS" id="PR00340">
    <property type="entry name" value="PIIGLNB"/>
</dbReference>
<keyword evidence="6 11" id="KW-0436">Ligase</keyword>
<dbReference type="GO" id="GO:0006808">
    <property type="term" value="P:regulation of nitrogen utilization"/>
    <property type="evidence" value="ECO:0007669"/>
    <property type="project" value="InterPro"/>
</dbReference>
<comment type="similarity">
    <text evidence="12">Belongs to the P(II) protein family.</text>
</comment>
<keyword evidence="7 11" id="KW-0547">Nucleotide-binding</keyword>
<dbReference type="PANTHER" id="PTHR23090">
    <property type="entry name" value="NH 3 /GLUTAMINE-DEPENDENT NAD + SYNTHETASE"/>
    <property type="match status" value="1"/>
</dbReference>
<evidence type="ECO:0000256" key="4">
    <source>
        <dbReference type="ARBA" id="ARBA00017309"/>
    </source>
</evidence>
<dbReference type="GO" id="GO:0030234">
    <property type="term" value="F:enzyme regulator activity"/>
    <property type="evidence" value="ECO:0007669"/>
    <property type="project" value="InterPro"/>
</dbReference>
<dbReference type="SUPFAM" id="SSF56317">
    <property type="entry name" value="Carbon-nitrogen hydrolase"/>
    <property type="match status" value="1"/>
</dbReference>
<dbReference type="PROSITE" id="PS50263">
    <property type="entry name" value="CN_HYDROLASE"/>
    <property type="match status" value="1"/>
</dbReference>
<evidence type="ECO:0000256" key="12">
    <source>
        <dbReference type="RuleBase" id="RU003936"/>
    </source>
</evidence>
<dbReference type="AlphaFoldDB" id="A0A7R8WJ59"/>
<keyword evidence="9 11" id="KW-0520">NAD</keyword>
<evidence type="ECO:0000256" key="11">
    <source>
        <dbReference type="PIRNR" id="PIRNR006630"/>
    </source>
</evidence>
<dbReference type="SMART" id="SM00938">
    <property type="entry name" value="P-II"/>
    <property type="match status" value="1"/>
</dbReference>
<accession>A0A7R8WJ59</accession>
<evidence type="ECO:0000256" key="10">
    <source>
        <dbReference type="ARBA" id="ARBA00030681"/>
    </source>
</evidence>
<comment type="similarity">
    <text evidence="2 11">In the C-terminal section; belongs to the NAD synthetase family.</text>
</comment>
<evidence type="ECO:0000256" key="6">
    <source>
        <dbReference type="ARBA" id="ARBA00022598"/>
    </source>
</evidence>
<keyword evidence="8 11" id="KW-0067">ATP-binding</keyword>
<dbReference type="Pfam" id="PF02540">
    <property type="entry name" value="NAD_synthase"/>
    <property type="match status" value="1"/>
</dbReference>
<dbReference type="EMBL" id="OB663986">
    <property type="protein sequence ID" value="CAD7231887.1"/>
    <property type="molecule type" value="Genomic_DNA"/>
</dbReference>
<dbReference type="OrthoDB" id="10266307at2759"/>
<dbReference type="GO" id="GO:0009435">
    <property type="term" value="P:NAD+ biosynthetic process"/>
    <property type="evidence" value="ECO:0007669"/>
    <property type="project" value="UniProtKB-UniRule"/>
</dbReference>
<dbReference type="InterPro" id="IPR003694">
    <property type="entry name" value="NAD_synthase"/>
</dbReference>
<evidence type="ECO:0000256" key="1">
    <source>
        <dbReference type="ARBA" id="ARBA00005188"/>
    </source>
</evidence>
<organism evidence="13">
    <name type="scientific">Cyprideis torosa</name>
    <dbReference type="NCBI Taxonomy" id="163714"/>
    <lineage>
        <taxon>Eukaryota</taxon>
        <taxon>Metazoa</taxon>
        <taxon>Ecdysozoa</taxon>
        <taxon>Arthropoda</taxon>
        <taxon>Crustacea</taxon>
        <taxon>Oligostraca</taxon>
        <taxon>Ostracoda</taxon>
        <taxon>Podocopa</taxon>
        <taxon>Podocopida</taxon>
        <taxon>Cytherocopina</taxon>
        <taxon>Cytheroidea</taxon>
        <taxon>Cytherideidae</taxon>
        <taxon>Cyprideis</taxon>
    </lineage>
</organism>
<evidence type="ECO:0000256" key="3">
    <source>
        <dbReference type="ARBA" id="ARBA00012743"/>
    </source>
</evidence>
<dbReference type="InterPro" id="IPR036526">
    <property type="entry name" value="C-N_Hydrolase_sf"/>
</dbReference>
<dbReference type="FunFam" id="3.40.50.620:FF:000106">
    <property type="entry name" value="Glutamine-dependent NAD(+) synthetase"/>
    <property type="match status" value="1"/>
</dbReference>
<comment type="catalytic activity">
    <reaction evidence="11">
        <text>deamido-NAD(+) + L-glutamine + ATP + H2O = L-glutamate + AMP + diphosphate + NAD(+) + H(+)</text>
        <dbReference type="Rhea" id="RHEA:24384"/>
        <dbReference type="ChEBI" id="CHEBI:15377"/>
        <dbReference type="ChEBI" id="CHEBI:15378"/>
        <dbReference type="ChEBI" id="CHEBI:29985"/>
        <dbReference type="ChEBI" id="CHEBI:30616"/>
        <dbReference type="ChEBI" id="CHEBI:33019"/>
        <dbReference type="ChEBI" id="CHEBI:57540"/>
        <dbReference type="ChEBI" id="CHEBI:58359"/>
        <dbReference type="ChEBI" id="CHEBI:58437"/>
        <dbReference type="ChEBI" id="CHEBI:456215"/>
        <dbReference type="EC" id="6.3.5.1"/>
    </reaction>
</comment>
<dbReference type="EC" id="6.3.5.1" evidence="3 11"/>
<dbReference type="FunFam" id="3.30.70.120:FF:000001">
    <property type="entry name" value="Nitrogen regulatory protein P-II"/>
    <property type="match status" value="1"/>
</dbReference>
<dbReference type="InterPro" id="IPR014729">
    <property type="entry name" value="Rossmann-like_a/b/a_fold"/>
</dbReference>
<dbReference type="Gene3D" id="3.60.110.10">
    <property type="entry name" value="Carbon-nitrogen hydrolase"/>
    <property type="match status" value="1"/>
</dbReference>
<comment type="pathway">
    <text evidence="1 11">Cofactor biosynthesis; NAD(+) biosynthesis; NAD(+) from deamido-NAD(+) (L-Gln route): step 1/1.</text>
</comment>
<dbReference type="Gene3D" id="3.30.70.120">
    <property type="match status" value="1"/>
</dbReference>
<dbReference type="HAMAP" id="MF_02090">
    <property type="entry name" value="NadE_glutamine_dep"/>
    <property type="match status" value="1"/>
</dbReference>
<dbReference type="UniPathway" id="UPA00253">
    <property type="reaction ID" value="UER00334"/>
</dbReference>
<dbReference type="InterPro" id="IPR003010">
    <property type="entry name" value="C-N_Hydrolase"/>
</dbReference>
<gene>
    <name evidence="13" type="ORF">CTOB1V02_LOCUS9730</name>
</gene>
<dbReference type="SUPFAM" id="SSF52402">
    <property type="entry name" value="Adenine nucleotide alpha hydrolases-like"/>
    <property type="match status" value="1"/>
</dbReference>
<dbReference type="NCBIfam" id="TIGR00552">
    <property type="entry name" value="nadE"/>
    <property type="match status" value="1"/>
</dbReference>
<dbReference type="Pfam" id="PF00795">
    <property type="entry name" value="CN_hydrolase"/>
    <property type="match status" value="1"/>
</dbReference>
<reference evidence="13" key="1">
    <citation type="submission" date="2020-11" db="EMBL/GenBank/DDBJ databases">
        <authorList>
            <person name="Tran Van P."/>
        </authorList>
    </citation>
    <scope>NUCLEOTIDE SEQUENCE</scope>
</reference>
<dbReference type="PANTHER" id="PTHR23090:SF9">
    <property type="entry name" value="GLUTAMINE-DEPENDENT NAD(+) SYNTHETASE"/>
    <property type="match status" value="1"/>
</dbReference>
<dbReference type="Pfam" id="PF00543">
    <property type="entry name" value="P-II"/>
    <property type="match status" value="1"/>
</dbReference>
<dbReference type="GO" id="GO:0005524">
    <property type="term" value="F:ATP binding"/>
    <property type="evidence" value="ECO:0007669"/>
    <property type="project" value="UniProtKB-UniRule"/>
</dbReference>
<dbReference type="Gene3D" id="3.40.50.620">
    <property type="entry name" value="HUPs"/>
    <property type="match status" value="1"/>
</dbReference>
<dbReference type="PROSITE" id="PS51343">
    <property type="entry name" value="PII_GLNB_DOM"/>
    <property type="match status" value="1"/>
</dbReference>
<keyword evidence="5" id="KW-0597">Phosphoprotein</keyword>
<evidence type="ECO:0000256" key="2">
    <source>
        <dbReference type="ARBA" id="ARBA00007145"/>
    </source>
</evidence>